<keyword evidence="2" id="KW-0812">Transmembrane</keyword>
<proteinExistence type="predicted"/>
<evidence type="ECO:0000313" key="3">
    <source>
        <dbReference type="EMBL" id="MET1490085.1"/>
    </source>
</evidence>
<feature type="transmembrane region" description="Helical" evidence="2">
    <location>
        <begin position="33"/>
        <end position="55"/>
    </location>
</feature>
<keyword evidence="4" id="KW-1185">Reference proteome</keyword>
<dbReference type="RefSeq" id="WP_345923548.1">
    <property type="nucleotide sequence ID" value="NZ_JBDIVF010000001.1"/>
</dbReference>
<sequence length="105" mass="11117">MIRQPSRRPENIGHVQARVTERREAERRGAYRLVLHTLGALVAIAAGLMLIAWAGKTHAAGLEVSVPAQPLAGKGRGEHALIVKGSAGDLSVRRSPDAPSGGRNQ</sequence>
<keyword evidence="2" id="KW-1133">Transmembrane helix</keyword>
<gene>
    <name evidence="3" type="ORF">ABVT11_09625</name>
</gene>
<protein>
    <submittedName>
        <fullName evidence="3">Uncharacterized protein</fullName>
    </submittedName>
</protein>
<dbReference type="Proteomes" id="UP001548590">
    <property type="component" value="Unassembled WGS sequence"/>
</dbReference>
<feature type="region of interest" description="Disordered" evidence="1">
    <location>
        <begin position="83"/>
        <end position="105"/>
    </location>
</feature>
<organism evidence="3 4">
    <name type="scientific">Uliginosibacterium paludis</name>
    <dbReference type="NCBI Taxonomy" id="1615952"/>
    <lineage>
        <taxon>Bacteria</taxon>
        <taxon>Pseudomonadati</taxon>
        <taxon>Pseudomonadota</taxon>
        <taxon>Betaproteobacteria</taxon>
        <taxon>Rhodocyclales</taxon>
        <taxon>Zoogloeaceae</taxon>
        <taxon>Uliginosibacterium</taxon>
    </lineage>
</organism>
<feature type="region of interest" description="Disordered" evidence="1">
    <location>
        <begin position="1"/>
        <end position="21"/>
    </location>
</feature>
<evidence type="ECO:0000256" key="1">
    <source>
        <dbReference type="SAM" id="MobiDB-lite"/>
    </source>
</evidence>
<evidence type="ECO:0000313" key="4">
    <source>
        <dbReference type="Proteomes" id="UP001548590"/>
    </source>
</evidence>
<evidence type="ECO:0000256" key="2">
    <source>
        <dbReference type="SAM" id="Phobius"/>
    </source>
</evidence>
<comment type="caution">
    <text evidence="3">The sequence shown here is derived from an EMBL/GenBank/DDBJ whole genome shotgun (WGS) entry which is preliminary data.</text>
</comment>
<dbReference type="EMBL" id="JBEWLZ010000004">
    <property type="protein sequence ID" value="MET1490085.1"/>
    <property type="molecule type" value="Genomic_DNA"/>
</dbReference>
<reference evidence="3 4" key="1">
    <citation type="submission" date="2024-07" db="EMBL/GenBank/DDBJ databases">
        <title>Uliginosibacterium paludis KCTC:42655.</title>
        <authorList>
            <person name="Kim M.K."/>
        </authorList>
    </citation>
    <scope>NUCLEOTIDE SEQUENCE [LARGE SCALE GENOMIC DNA]</scope>
    <source>
        <strain evidence="3 4">KCTC 42655</strain>
    </source>
</reference>
<accession>A0ABV2CQ93</accession>
<name>A0ABV2CQ93_9RHOO</name>
<keyword evidence="2" id="KW-0472">Membrane</keyword>